<dbReference type="PANTHER" id="PTHR30636:SF3">
    <property type="entry name" value="UPF0701 PROTEIN YICC"/>
    <property type="match status" value="1"/>
</dbReference>
<gene>
    <name evidence="8" type="ORF">Pan216_15020</name>
</gene>
<dbReference type="InterPro" id="IPR013551">
    <property type="entry name" value="YicC-like_C"/>
</dbReference>
<evidence type="ECO:0000313" key="9">
    <source>
        <dbReference type="Proteomes" id="UP000317093"/>
    </source>
</evidence>
<evidence type="ECO:0000256" key="4">
    <source>
        <dbReference type="ARBA" id="ARBA00022801"/>
    </source>
</evidence>
<dbReference type="NCBIfam" id="TIGR00255">
    <property type="entry name" value="YicC/YloC family endoribonuclease"/>
    <property type="match status" value="1"/>
</dbReference>
<dbReference type="Pfam" id="PF03755">
    <property type="entry name" value="YicC-like_N"/>
    <property type="match status" value="1"/>
</dbReference>
<evidence type="ECO:0000256" key="1">
    <source>
        <dbReference type="ARBA" id="ARBA00001968"/>
    </source>
</evidence>
<dbReference type="OrthoDB" id="9771229at2"/>
<evidence type="ECO:0000256" key="3">
    <source>
        <dbReference type="ARBA" id="ARBA00022759"/>
    </source>
</evidence>
<sequence length="289" mass="32766">MLTSMTGFGQAREERDGLNCSVEVRSVNNRFLKVVSKLPDSHGSLELDIEKAVKEKIGRGTVYITFHLRRLACESTYQINTEVLRVYLGQLADLGVDRSQIVGSLLTLPGVVNEPTEEKDPQQDWALMSETLRQALERLLNMRRDEGAAMHRELQDASGRVAGELDAIGEHATRTAEAYRNRLLERVGNLLKDRGVTVAESDLIREVSIFADRADITEEVTRLKSHLRQFDEIMRSQANVGRKLEFVVQEMHREANTIGSKANDIAISRRVVEMKNEIERIREIIQNVE</sequence>
<evidence type="ECO:0000259" key="7">
    <source>
        <dbReference type="Pfam" id="PF08340"/>
    </source>
</evidence>
<dbReference type="PANTHER" id="PTHR30636">
    <property type="entry name" value="UPF0701 PROTEIN YICC"/>
    <property type="match status" value="1"/>
</dbReference>
<evidence type="ECO:0000313" key="8">
    <source>
        <dbReference type="EMBL" id="QDU60655.1"/>
    </source>
</evidence>
<protein>
    <recommendedName>
        <fullName evidence="10">YicC-like family, N-terminal region</fullName>
    </recommendedName>
</protein>
<keyword evidence="3" id="KW-0255">Endonuclease</keyword>
<evidence type="ECO:0000259" key="6">
    <source>
        <dbReference type="Pfam" id="PF03755"/>
    </source>
</evidence>
<dbReference type="Proteomes" id="UP000317093">
    <property type="component" value="Chromosome"/>
</dbReference>
<dbReference type="RefSeq" id="WP_145256836.1">
    <property type="nucleotide sequence ID" value="NZ_CP036279.1"/>
</dbReference>
<dbReference type="GO" id="GO:0004521">
    <property type="term" value="F:RNA endonuclease activity"/>
    <property type="evidence" value="ECO:0007669"/>
    <property type="project" value="InterPro"/>
</dbReference>
<dbReference type="KEGG" id="knv:Pan216_15020"/>
<dbReference type="InterPro" id="IPR005229">
    <property type="entry name" value="YicC/YloC-like"/>
</dbReference>
<proteinExistence type="inferred from homology"/>
<keyword evidence="9" id="KW-1185">Reference proteome</keyword>
<dbReference type="AlphaFoldDB" id="A0A518B114"/>
<evidence type="ECO:0000256" key="5">
    <source>
        <dbReference type="ARBA" id="ARBA00035648"/>
    </source>
</evidence>
<name>A0A518B114_9BACT</name>
<dbReference type="InterPro" id="IPR013527">
    <property type="entry name" value="YicC-like_N"/>
</dbReference>
<dbReference type="EMBL" id="CP036279">
    <property type="protein sequence ID" value="QDU60655.1"/>
    <property type="molecule type" value="Genomic_DNA"/>
</dbReference>
<evidence type="ECO:0000256" key="2">
    <source>
        <dbReference type="ARBA" id="ARBA00022722"/>
    </source>
</evidence>
<keyword evidence="2" id="KW-0540">Nuclease</keyword>
<dbReference type="Pfam" id="PF08340">
    <property type="entry name" value="YicC-like_C"/>
    <property type="match status" value="1"/>
</dbReference>
<organism evidence="8 9">
    <name type="scientific">Kolteria novifilia</name>
    <dbReference type="NCBI Taxonomy" id="2527975"/>
    <lineage>
        <taxon>Bacteria</taxon>
        <taxon>Pseudomonadati</taxon>
        <taxon>Planctomycetota</taxon>
        <taxon>Planctomycetia</taxon>
        <taxon>Kolteriales</taxon>
        <taxon>Kolteriaceae</taxon>
        <taxon>Kolteria</taxon>
    </lineage>
</organism>
<accession>A0A518B114</accession>
<feature type="domain" description="Endoribonuclease YicC-like C-terminal" evidence="7">
    <location>
        <begin position="170"/>
        <end position="289"/>
    </location>
</feature>
<dbReference type="GO" id="GO:0016787">
    <property type="term" value="F:hydrolase activity"/>
    <property type="evidence" value="ECO:0007669"/>
    <property type="project" value="UniProtKB-KW"/>
</dbReference>
<feature type="domain" description="Endoribonuclease YicC-like N-terminal" evidence="6">
    <location>
        <begin position="3"/>
        <end position="151"/>
    </location>
</feature>
<keyword evidence="4" id="KW-0378">Hydrolase</keyword>
<comment type="cofactor">
    <cofactor evidence="1">
        <name>a divalent metal cation</name>
        <dbReference type="ChEBI" id="CHEBI:60240"/>
    </cofactor>
</comment>
<reference evidence="8 9" key="1">
    <citation type="submission" date="2019-02" db="EMBL/GenBank/DDBJ databases">
        <title>Deep-cultivation of Planctomycetes and their phenomic and genomic characterization uncovers novel biology.</title>
        <authorList>
            <person name="Wiegand S."/>
            <person name="Jogler M."/>
            <person name="Boedeker C."/>
            <person name="Pinto D."/>
            <person name="Vollmers J."/>
            <person name="Rivas-Marin E."/>
            <person name="Kohn T."/>
            <person name="Peeters S.H."/>
            <person name="Heuer A."/>
            <person name="Rast P."/>
            <person name="Oberbeckmann S."/>
            <person name="Bunk B."/>
            <person name="Jeske O."/>
            <person name="Meyerdierks A."/>
            <person name="Storesund J.E."/>
            <person name="Kallscheuer N."/>
            <person name="Luecker S."/>
            <person name="Lage O.M."/>
            <person name="Pohl T."/>
            <person name="Merkel B.J."/>
            <person name="Hornburger P."/>
            <person name="Mueller R.-W."/>
            <person name="Bruemmer F."/>
            <person name="Labrenz M."/>
            <person name="Spormann A.M."/>
            <person name="Op den Camp H."/>
            <person name="Overmann J."/>
            <person name="Amann R."/>
            <person name="Jetten M.S.M."/>
            <person name="Mascher T."/>
            <person name="Medema M.H."/>
            <person name="Devos D.P."/>
            <person name="Kaster A.-K."/>
            <person name="Ovreas L."/>
            <person name="Rohde M."/>
            <person name="Galperin M.Y."/>
            <person name="Jogler C."/>
        </authorList>
    </citation>
    <scope>NUCLEOTIDE SEQUENCE [LARGE SCALE GENOMIC DNA]</scope>
    <source>
        <strain evidence="8 9">Pan216</strain>
    </source>
</reference>
<comment type="similarity">
    <text evidence="5">Belongs to the YicC/YloC family.</text>
</comment>
<evidence type="ECO:0008006" key="10">
    <source>
        <dbReference type="Google" id="ProtNLM"/>
    </source>
</evidence>